<dbReference type="OrthoDB" id="5586147at2759"/>
<reference evidence="3 4" key="1">
    <citation type="submission" date="2016-07" db="EMBL/GenBank/DDBJ databases">
        <title>Pervasive Adenine N6-methylation of Active Genes in Fungi.</title>
        <authorList>
            <consortium name="DOE Joint Genome Institute"/>
            <person name="Mondo S.J."/>
            <person name="Dannebaum R.O."/>
            <person name="Kuo R.C."/>
            <person name="Labutti K."/>
            <person name="Haridas S."/>
            <person name="Kuo A."/>
            <person name="Salamov A."/>
            <person name="Ahrendt S.R."/>
            <person name="Lipzen A."/>
            <person name="Sullivan W."/>
            <person name="Andreopoulos W.B."/>
            <person name="Clum A."/>
            <person name="Lindquist E."/>
            <person name="Daum C."/>
            <person name="Ramamoorthy G.K."/>
            <person name="Gryganskyi A."/>
            <person name="Culley D."/>
            <person name="Magnuson J.K."/>
            <person name="James T.Y."/>
            <person name="O'Malley M.A."/>
            <person name="Stajich J.E."/>
            <person name="Spatafora J.W."/>
            <person name="Visel A."/>
            <person name="Grigoriev I.V."/>
        </authorList>
    </citation>
    <scope>NUCLEOTIDE SEQUENCE [LARGE SCALE GENOMIC DNA]</scope>
    <source>
        <strain evidence="3 4">PL171</strain>
    </source>
</reference>
<feature type="transmembrane region" description="Helical" evidence="2">
    <location>
        <begin position="421"/>
        <end position="442"/>
    </location>
</feature>
<name>A0A1Y2HW09_9FUNG</name>
<feature type="region of interest" description="Disordered" evidence="1">
    <location>
        <begin position="274"/>
        <end position="381"/>
    </location>
</feature>
<feature type="compositionally biased region" description="Basic and acidic residues" evidence="1">
    <location>
        <begin position="231"/>
        <end position="241"/>
    </location>
</feature>
<protein>
    <recommendedName>
        <fullName evidence="5">Thioredoxin domain-containing protein</fullName>
    </recommendedName>
</protein>
<feature type="compositionally biased region" description="Low complexity" evidence="1">
    <location>
        <begin position="275"/>
        <end position="310"/>
    </location>
</feature>
<accession>A0A1Y2HW09</accession>
<organism evidence="3 4">
    <name type="scientific">Catenaria anguillulae PL171</name>
    <dbReference type="NCBI Taxonomy" id="765915"/>
    <lineage>
        <taxon>Eukaryota</taxon>
        <taxon>Fungi</taxon>
        <taxon>Fungi incertae sedis</taxon>
        <taxon>Blastocladiomycota</taxon>
        <taxon>Blastocladiomycetes</taxon>
        <taxon>Blastocladiales</taxon>
        <taxon>Catenariaceae</taxon>
        <taxon>Catenaria</taxon>
    </lineage>
</organism>
<feature type="compositionally biased region" description="Acidic residues" evidence="1">
    <location>
        <begin position="248"/>
        <end position="261"/>
    </location>
</feature>
<comment type="caution">
    <text evidence="3">The sequence shown here is derived from an EMBL/GenBank/DDBJ whole genome shotgun (WGS) entry which is preliminary data.</text>
</comment>
<gene>
    <name evidence="3" type="ORF">BCR44DRAFT_24406</name>
</gene>
<feature type="compositionally biased region" description="Basic and acidic residues" evidence="1">
    <location>
        <begin position="313"/>
        <end position="322"/>
    </location>
</feature>
<keyword evidence="2" id="KW-0812">Transmembrane</keyword>
<dbReference type="AlphaFoldDB" id="A0A1Y2HW09"/>
<dbReference type="Proteomes" id="UP000193411">
    <property type="component" value="Unassembled WGS sequence"/>
</dbReference>
<evidence type="ECO:0000256" key="2">
    <source>
        <dbReference type="SAM" id="Phobius"/>
    </source>
</evidence>
<dbReference type="SUPFAM" id="SSF52833">
    <property type="entry name" value="Thioredoxin-like"/>
    <property type="match status" value="1"/>
</dbReference>
<feature type="region of interest" description="Disordered" evidence="1">
    <location>
        <begin position="231"/>
        <end position="261"/>
    </location>
</feature>
<proteinExistence type="predicted"/>
<dbReference type="EMBL" id="MCFL01000007">
    <property type="protein sequence ID" value="ORZ38805.1"/>
    <property type="molecule type" value="Genomic_DNA"/>
</dbReference>
<dbReference type="InterPro" id="IPR036249">
    <property type="entry name" value="Thioredoxin-like_sf"/>
</dbReference>
<keyword evidence="4" id="KW-1185">Reference proteome</keyword>
<keyword evidence="2" id="KW-1133">Transmembrane helix</keyword>
<evidence type="ECO:0000256" key="1">
    <source>
        <dbReference type="SAM" id="MobiDB-lite"/>
    </source>
</evidence>
<evidence type="ECO:0008006" key="5">
    <source>
        <dbReference type="Google" id="ProtNLM"/>
    </source>
</evidence>
<keyword evidence="2" id="KW-0472">Membrane</keyword>
<evidence type="ECO:0000313" key="3">
    <source>
        <dbReference type="EMBL" id="ORZ38805.1"/>
    </source>
</evidence>
<sequence>MYFDNDYVRVLTTHSHSQLVSLLADHGPSKHIVLHLSCSNCSTCNTLDNDLASLSLQYPADCLFLRCNVSKLVDTAQWAGVDPSNQASMQPIVRVLPLGAEQQNKVDIAAAHTPLGGNSESHGSEAERIVREIKDILVNKLRAVHFNDWAGDTSSNLIEDRISTHRLLHDHDHDHEIGSGQANNNDKAPIPFDEMPPAMATLLASPITGSVTHRPDSGRASSEELCQDNHNDLHEHDRTDDGACCASSDEEGDPYEADEDEDICPCCRDRLAAESRSASASSSRSSVSRSRTRSRSSTASSSNANAASRVRPSRIDTGRKQDPGNGQGNDDHHLTNDIDDVVAIGQSGSIPTSPLVGRIRRQLPRTSSSSVHGPETEDGSDPLAAYVDRLEAIKRGDALPSEASEASGVAAAVGRFVMDNAVSLVSFLLLVVALALTVRIEIVPADAKVGR</sequence>
<evidence type="ECO:0000313" key="4">
    <source>
        <dbReference type="Proteomes" id="UP000193411"/>
    </source>
</evidence>
<feature type="region of interest" description="Disordered" evidence="1">
    <location>
        <begin position="172"/>
        <end position="192"/>
    </location>
</feature>